<comment type="caution">
    <text evidence="9">The sequence shown here is derived from an EMBL/GenBank/DDBJ whole genome shotgun (WGS) entry which is preliminary data.</text>
</comment>
<keyword evidence="2" id="KW-0328">Glycosyltransferase</keyword>
<evidence type="ECO:0000256" key="6">
    <source>
        <dbReference type="ARBA" id="ARBA00023136"/>
    </source>
</evidence>
<proteinExistence type="predicted"/>
<dbReference type="PRINTS" id="PR01439">
    <property type="entry name" value="CELLSNTHASEA"/>
</dbReference>
<keyword evidence="5 7" id="KW-1133">Transmembrane helix</keyword>
<evidence type="ECO:0000256" key="7">
    <source>
        <dbReference type="SAM" id="Phobius"/>
    </source>
</evidence>
<evidence type="ECO:0000256" key="2">
    <source>
        <dbReference type="ARBA" id="ARBA00022676"/>
    </source>
</evidence>
<dbReference type="AlphaFoldDB" id="A0A2H0RMT3"/>
<evidence type="ECO:0000256" key="1">
    <source>
        <dbReference type="ARBA" id="ARBA00004141"/>
    </source>
</evidence>
<dbReference type="GO" id="GO:0035438">
    <property type="term" value="F:cyclic-di-GMP binding"/>
    <property type="evidence" value="ECO:0007669"/>
    <property type="project" value="InterPro"/>
</dbReference>
<gene>
    <name evidence="9" type="ORF">COV06_00415</name>
</gene>
<reference evidence="9 10" key="1">
    <citation type="submission" date="2017-09" db="EMBL/GenBank/DDBJ databases">
        <title>Depth-based differentiation of microbial function through sediment-hosted aquifers and enrichment of novel symbionts in the deep terrestrial subsurface.</title>
        <authorList>
            <person name="Probst A.J."/>
            <person name="Ladd B."/>
            <person name="Jarett J.K."/>
            <person name="Geller-Mcgrath D.E."/>
            <person name="Sieber C.M."/>
            <person name="Emerson J.B."/>
            <person name="Anantharaman K."/>
            <person name="Thomas B.C."/>
            <person name="Malmstrom R."/>
            <person name="Stieglmeier M."/>
            <person name="Klingl A."/>
            <person name="Woyke T."/>
            <person name="Ryan C.M."/>
            <person name="Banfield J.F."/>
        </authorList>
    </citation>
    <scope>NUCLEOTIDE SEQUENCE [LARGE SCALE GENOMIC DNA]</scope>
    <source>
        <strain evidence="9">CG10_big_fil_rev_8_21_14_0_10_50_16</strain>
    </source>
</reference>
<dbReference type="PANTHER" id="PTHR43867:SF2">
    <property type="entry name" value="CELLULOSE SYNTHASE CATALYTIC SUBUNIT A [UDP-FORMING]"/>
    <property type="match status" value="1"/>
</dbReference>
<evidence type="ECO:0000313" key="10">
    <source>
        <dbReference type="Proteomes" id="UP000230084"/>
    </source>
</evidence>
<evidence type="ECO:0000259" key="8">
    <source>
        <dbReference type="Pfam" id="PF13632"/>
    </source>
</evidence>
<keyword evidence="3" id="KW-0808">Transferase</keyword>
<dbReference type="GO" id="GO:0006011">
    <property type="term" value="P:UDP-alpha-D-glucose metabolic process"/>
    <property type="evidence" value="ECO:0007669"/>
    <property type="project" value="InterPro"/>
</dbReference>
<feature type="transmembrane region" description="Helical" evidence="7">
    <location>
        <begin position="487"/>
        <end position="506"/>
    </location>
</feature>
<dbReference type="InterPro" id="IPR001173">
    <property type="entry name" value="Glyco_trans_2-like"/>
</dbReference>
<dbReference type="Proteomes" id="UP000230084">
    <property type="component" value="Unassembled WGS sequence"/>
</dbReference>
<accession>A0A2H0RMT3</accession>
<dbReference type="InterPro" id="IPR050321">
    <property type="entry name" value="Glycosyltr_2/OpgH_subfam"/>
</dbReference>
<dbReference type="GO" id="GO:0016020">
    <property type="term" value="C:membrane"/>
    <property type="evidence" value="ECO:0007669"/>
    <property type="project" value="UniProtKB-SubCell"/>
</dbReference>
<feature type="transmembrane region" description="Helical" evidence="7">
    <location>
        <begin position="7"/>
        <end position="25"/>
    </location>
</feature>
<evidence type="ECO:0000256" key="4">
    <source>
        <dbReference type="ARBA" id="ARBA00022692"/>
    </source>
</evidence>
<keyword evidence="6 7" id="KW-0472">Membrane</keyword>
<dbReference type="SUPFAM" id="SSF53448">
    <property type="entry name" value="Nucleotide-diphospho-sugar transferases"/>
    <property type="match status" value="1"/>
</dbReference>
<feature type="transmembrane region" description="Helical" evidence="7">
    <location>
        <begin position="376"/>
        <end position="394"/>
    </location>
</feature>
<dbReference type="PANTHER" id="PTHR43867">
    <property type="entry name" value="CELLULOSE SYNTHASE CATALYTIC SUBUNIT A [UDP-FORMING]"/>
    <property type="match status" value="1"/>
</dbReference>
<keyword evidence="4 7" id="KW-0812">Transmembrane</keyword>
<evidence type="ECO:0000256" key="3">
    <source>
        <dbReference type="ARBA" id="ARBA00022679"/>
    </source>
</evidence>
<dbReference type="GO" id="GO:0016759">
    <property type="term" value="F:cellulose synthase activity"/>
    <property type="evidence" value="ECO:0007669"/>
    <property type="project" value="InterPro"/>
</dbReference>
<feature type="transmembrane region" description="Helical" evidence="7">
    <location>
        <begin position="45"/>
        <end position="66"/>
    </location>
</feature>
<dbReference type="InterPro" id="IPR003919">
    <property type="entry name" value="Cell_synth_A"/>
</dbReference>
<organism evidence="9 10">
    <name type="scientific">Candidatus Uhrbacteria bacterium CG10_big_fil_rev_8_21_14_0_10_50_16</name>
    <dbReference type="NCBI Taxonomy" id="1975039"/>
    <lineage>
        <taxon>Bacteria</taxon>
        <taxon>Candidatus Uhriibacteriota</taxon>
    </lineage>
</organism>
<evidence type="ECO:0000256" key="5">
    <source>
        <dbReference type="ARBA" id="ARBA00022989"/>
    </source>
</evidence>
<name>A0A2H0RMT3_9BACT</name>
<sequence>MHLGKKSLLVTSTLTLMTVFVYFVFRIFVLRDTLAISINAIDTVLIVAFYVGEMFILLHAGGYFYSIMRALMRYTRPDLYYAGESTPKVTVCIPARDEPLGIVKRTLIACSFLDYPNFEIILLDGSDKQVNRDAYKQLCEDYQFTYYAVPEPKHGAKAGAINDCLRDVIRSHFIAVFDADFRPSRDFLKTLVAQITETPHVAFIQTPQFYGNIDTSVVSRAAELQQSIFYEYLCEAKSAHDGLFMCGTNLLIRTSALREVGGFDETSITEDFATSLLLMRAGWVGRYYNYTAAFGDGPVNLREYFRQQYRWARGTLDLFFKNLPYILWRRGLTVGQRWEFLLSGSYYLVGLCWFVLVMLPPLYVFFRIPLYAANPYAYLLAYVPYFAMTGFLFFQTLMSRQYRAIDWLRAESLTLLAVPIYAKAAIDTLLRNRTSFQTTRKNASRFEIPWDMFGAQVFLIVINLAAFLLGVWYLSQGSLDLPLAINTFWSAFHGFFLAFIPLEVYANARRSRTR</sequence>
<dbReference type="Pfam" id="PF13632">
    <property type="entry name" value="Glyco_trans_2_3"/>
    <property type="match status" value="1"/>
</dbReference>
<evidence type="ECO:0000313" key="9">
    <source>
        <dbReference type="EMBL" id="PIR47852.1"/>
    </source>
</evidence>
<feature type="transmembrane region" description="Helical" evidence="7">
    <location>
        <begin position="450"/>
        <end position="475"/>
    </location>
</feature>
<protein>
    <recommendedName>
        <fullName evidence="8">Glycosyltransferase 2-like domain-containing protein</fullName>
    </recommendedName>
</protein>
<dbReference type="EMBL" id="PCYM01000001">
    <property type="protein sequence ID" value="PIR47852.1"/>
    <property type="molecule type" value="Genomic_DNA"/>
</dbReference>
<feature type="domain" description="Glycosyltransferase 2-like" evidence="8">
    <location>
        <begin position="174"/>
        <end position="379"/>
    </location>
</feature>
<dbReference type="InterPro" id="IPR029044">
    <property type="entry name" value="Nucleotide-diphossugar_trans"/>
</dbReference>
<feature type="transmembrane region" description="Helical" evidence="7">
    <location>
        <begin position="346"/>
        <end position="364"/>
    </location>
</feature>
<comment type="subcellular location">
    <subcellularLocation>
        <location evidence="1">Membrane</location>
        <topology evidence="1">Multi-pass membrane protein</topology>
    </subcellularLocation>
</comment>
<dbReference type="Gene3D" id="3.90.550.10">
    <property type="entry name" value="Spore Coat Polysaccharide Biosynthesis Protein SpsA, Chain A"/>
    <property type="match status" value="1"/>
</dbReference>